<evidence type="ECO:0008006" key="4">
    <source>
        <dbReference type="Google" id="ProtNLM"/>
    </source>
</evidence>
<dbReference type="Proteomes" id="UP000826656">
    <property type="component" value="Unassembled WGS sequence"/>
</dbReference>
<proteinExistence type="predicted"/>
<keyword evidence="3" id="KW-1185">Reference proteome</keyword>
<evidence type="ECO:0000256" key="1">
    <source>
        <dbReference type="SAM" id="SignalP"/>
    </source>
</evidence>
<feature type="signal peptide" evidence="1">
    <location>
        <begin position="1"/>
        <end position="19"/>
    </location>
</feature>
<feature type="chain" id="PRO_5045166657" description="NB-ARC domain-containing protein" evidence="1">
    <location>
        <begin position="20"/>
        <end position="273"/>
    </location>
</feature>
<reference evidence="2 3" key="1">
    <citation type="journal article" date="2021" name="bioRxiv">
        <title>Chromosome-scale and haplotype-resolved genome assembly of a tetraploid potato cultivar.</title>
        <authorList>
            <person name="Sun H."/>
            <person name="Jiao W.-B."/>
            <person name="Krause K."/>
            <person name="Campoy J.A."/>
            <person name="Goel M."/>
            <person name="Folz-Donahue K."/>
            <person name="Kukat C."/>
            <person name="Huettel B."/>
            <person name="Schneeberger K."/>
        </authorList>
    </citation>
    <scope>NUCLEOTIDE SEQUENCE [LARGE SCALE GENOMIC DNA]</scope>
    <source>
        <strain evidence="2">SolTubOtavaFocal</strain>
        <tissue evidence="2">Leaves</tissue>
    </source>
</reference>
<organism evidence="2 3">
    <name type="scientific">Solanum tuberosum</name>
    <name type="common">Potato</name>
    <dbReference type="NCBI Taxonomy" id="4113"/>
    <lineage>
        <taxon>Eukaryota</taxon>
        <taxon>Viridiplantae</taxon>
        <taxon>Streptophyta</taxon>
        <taxon>Embryophyta</taxon>
        <taxon>Tracheophyta</taxon>
        <taxon>Spermatophyta</taxon>
        <taxon>Magnoliopsida</taxon>
        <taxon>eudicotyledons</taxon>
        <taxon>Gunneridae</taxon>
        <taxon>Pentapetalae</taxon>
        <taxon>asterids</taxon>
        <taxon>lamiids</taxon>
        <taxon>Solanales</taxon>
        <taxon>Solanaceae</taxon>
        <taxon>Solanoideae</taxon>
        <taxon>Solaneae</taxon>
        <taxon>Solanum</taxon>
    </lineage>
</organism>
<comment type="caution">
    <text evidence="2">The sequence shown here is derived from an EMBL/GenBank/DDBJ whole genome shotgun (WGS) entry which is preliminary data.</text>
</comment>
<evidence type="ECO:0000313" key="2">
    <source>
        <dbReference type="EMBL" id="KAH0761232.1"/>
    </source>
</evidence>
<gene>
    <name evidence="2" type="ORF">KY290_017305</name>
</gene>
<evidence type="ECO:0000313" key="3">
    <source>
        <dbReference type="Proteomes" id="UP000826656"/>
    </source>
</evidence>
<protein>
    <recommendedName>
        <fullName evidence="4">NB-ARC domain-containing protein</fullName>
    </recommendedName>
</protein>
<sequence>MVVLSTRLLIVLPQFQLMAERVGHFLWEDHTDEVSQLSELDEDDQTDENAQLSELDEDDQNDRASRLFKLSHLLMKIIPIELEEEIGQVEEDLESIRYFFMNIEQEWYNDLWARVLNVTYEAKDVIDSIIVRDNGLLHLIFSLPINIKKIKLIKKDISNLHEKIPENRCLNVLNSPKKPVESKSLTTDKIIVGFEEETNLILRKLTSGPADLDVISITDMPGSSKTTLAYKYTMINQFLAIFTFVHGAWLTKDMPRRSCWINFLIKLVTRIQN</sequence>
<dbReference type="PANTHER" id="PTHR19338:SF73">
    <property type="entry name" value="DISEASE RESISTANCE PROTEIN RGA2-LIKE"/>
    <property type="match status" value="1"/>
</dbReference>
<accession>A0ABQ7VB01</accession>
<name>A0ABQ7VB01_SOLTU</name>
<dbReference type="PANTHER" id="PTHR19338">
    <property type="entry name" value="TRANSLOCASE OF INNER MITOCHONDRIAL MEMBRANE 13 HOMOLOG"/>
    <property type="match status" value="1"/>
</dbReference>
<dbReference type="EMBL" id="JAIVGD010000013">
    <property type="protein sequence ID" value="KAH0761232.1"/>
    <property type="molecule type" value="Genomic_DNA"/>
</dbReference>
<keyword evidence="1" id="KW-0732">Signal</keyword>